<dbReference type="InterPro" id="IPR044068">
    <property type="entry name" value="CB"/>
</dbReference>
<evidence type="ECO:0000256" key="4">
    <source>
        <dbReference type="PROSITE-ProRule" id="PRU01248"/>
    </source>
</evidence>
<proteinExistence type="inferred from homology"/>
<gene>
    <name evidence="7" type="ORF">A3C21_00540</name>
</gene>
<sequence length="382" mass="43654">MSVCTNMNTPSNQDKIPYRNEQAKRGFFEHLRGAKGFSESSVNDYADAIGQWQIFSNGEDFATFNKSKAVAYCDWLTRRGTKTPDGALKPATRYHYLRRVKEFFLWLAAQPEYTQKLVKGDADFLRISKKDMQVVLSGTTRKMPTLEEVQKVIGNIEPTNEIAMRDRALISFALITGCRITATISLKMKSFDKATHRIYQSPADGVRTKNSKSIITTFFPIGWDEPRRYFLEWYEYLEGKEFAPDDPIFPATSSEISTKKAYSKESISRSFWSGSSSARKIFEKRCENAGVKYYHPHSYRHLVVSLMSKMRLTEEEKRAISLTLGHENIGTTFGAYGYGSMGVERAVDIVRELRDFQKSKGSEEIPEEVRAYLKRLIGENGV</sequence>
<keyword evidence="3" id="KW-0233">DNA recombination</keyword>
<feature type="domain" description="Core-binding (CB)" evidence="6">
    <location>
        <begin position="18"/>
        <end position="108"/>
    </location>
</feature>
<organism evidence="7 8">
    <name type="scientific">Candidatus Kaiserbacteria bacterium RIFCSPHIGHO2_02_FULL_59_21</name>
    <dbReference type="NCBI Taxonomy" id="1798500"/>
    <lineage>
        <taxon>Bacteria</taxon>
        <taxon>Candidatus Kaiseribacteriota</taxon>
    </lineage>
</organism>
<dbReference type="Gene3D" id="1.10.150.130">
    <property type="match status" value="1"/>
</dbReference>
<evidence type="ECO:0000256" key="2">
    <source>
        <dbReference type="ARBA" id="ARBA00023125"/>
    </source>
</evidence>
<dbReference type="GO" id="GO:0006310">
    <property type="term" value="P:DNA recombination"/>
    <property type="evidence" value="ECO:0007669"/>
    <property type="project" value="UniProtKB-KW"/>
</dbReference>
<keyword evidence="2 4" id="KW-0238">DNA-binding</keyword>
<evidence type="ECO:0000259" key="5">
    <source>
        <dbReference type="PROSITE" id="PS51898"/>
    </source>
</evidence>
<evidence type="ECO:0000259" key="6">
    <source>
        <dbReference type="PROSITE" id="PS51900"/>
    </source>
</evidence>
<feature type="domain" description="Tyr recombinase" evidence="5">
    <location>
        <begin position="139"/>
        <end position="351"/>
    </location>
</feature>
<evidence type="ECO:0000256" key="1">
    <source>
        <dbReference type="ARBA" id="ARBA00008857"/>
    </source>
</evidence>
<dbReference type="PROSITE" id="PS51900">
    <property type="entry name" value="CB"/>
    <property type="match status" value="1"/>
</dbReference>
<dbReference type="PANTHER" id="PTHR30349:SF41">
    <property type="entry name" value="INTEGRASE_RECOMBINASE PROTEIN MJ0367-RELATED"/>
    <property type="match status" value="1"/>
</dbReference>
<dbReference type="InterPro" id="IPR050090">
    <property type="entry name" value="Tyrosine_recombinase_XerCD"/>
</dbReference>
<evidence type="ECO:0000256" key="3">
    <source>
        <dbReference type="ARBA" id="ARBA00023172"/>
    </source>
</evidence>
<dbReference type="AlphaFoldDB" id="A0A1F6E009"/>
<dbReference type="SUPFAM" id="SSF56349">
    <property type="entry name" value="DNA breaking-rejoining enzymes"/>
    <property type="match status" value="1"/>
</dbReference>
<dbReference type="InterPro" id="IPR002104">
    <property type="entry name" value="Integrase_catalytic"/>
</dbReference>
<dbReference type="CDD" id="cd00397">
    <property type="entry name" value="DNA_BRE_C"/>
    <property type="match status" value="1"/>
</dbReference>
<accession>A0A1F6E009</accession>
<name>A0A1F6E009_9BACT</name>
<evidence type="ECO:0000313" key="8">
    <source>
        <dbReference type="Proteomes" id="UP000178572"/>
    </source>
</evidence>
<dbReference type="PROSITE" id="PS51898">
    <property type="entry name" value="TYR_RECOMBINASE"/>
    <property type="match status" value="1"/>
</dbReference>
<dbReference type="STRING" id="1798500.A3C21_00540"/>
<dbReference type="InterPro" id="IPR011010">
    <property type="entry name" value="DNA_brk_join_enz"/>
</dbReference>
<comment type="similarity">
    <text evidence="1">Belongs to the 'phage' integrase family.</text>
</comment>
<comment type="caution">
    <text evidence="7">The sequence shown here is derived from an EMBL/GenBank/DDBJ whole genome shotgun (WGS) entry which is preliminary data.</text>
</comment>
<dbReference type="GO" id="GO:0003677">
    <property type="term" value="F:DNA binding"/>
    <property type="evidence" value="ECO:0007669"/>
    <property type="project" value="UniProtKB-UniRule"/>
</dbReference>
<evidence type="ECO:0008006" key="9">
    <source>
        <dbReference type="Google" id="ProtNLM"/>
    </source>
</evidence>
<dbReference type="InterPro" id="IPR013762">
    <property type="entry name" value="Integrase-like_cat_sf"/>
</dbReference>
<evidence type="ECO:0000313" key="7">
    <source>
        <dbReference type="EMBL" id="OGG66890.1"/>
    </source>
</evidence>
<dbReference type="Pfam" id="PF00589">
    <property type="entry name" value="Phage_integrase"/>
    <property type="match status" value="1"/>
</dbReference>
<dbReference type="PANTHER" id="PTHR30349">
    <property type="entry name" value="PHAGE INTEGRASE-RELATED"/>
    <property type="match status" value="1"/>
</dbReference>
<protein>
    <recommendedName>
        <fullName evidence="9">Tyr recombinase domain-containing protein</fullName>
    </recommendedName>
</protein>
<reference evidence="7 8" key="1">
    <citation type="journal article" date="2016" name="Nat. Commun.">
        <title>Thousands of microbial genomes shed light on interconnected biogeochemical processes in an aquifer system.</title>
        <authorList>
            <person name="Anantharaman K."/>
            <person name="Brown C.T."/>
            <person name="Hug L.A."/>
            <person name="Sharon I."/>
            <person name="Castelle C.J."/>
            <person name="Probst A.J."/>
            <person name="Thomas B.C."/>
            <person name="Singh A."/>
            <person name="Wilkins M.J."/>
            <person name="Karaoz U."/>
            <person name="Brodie E.L."/>
            <person name="Williams K.H."/>
            <person name="Hubbard S.S."/>
            <person name="Banfield J.F."/>
        </authorList>
    </citation>
    <scope>NUCLEOTIDE SEQUENCE [LARGE SCALE GENOMIC DNA]</scope>
</reference>
<dbReference type="InterPro" id="IPR010998">
    <property type="entry name" value="Integrase_recombinase_N"/>
</dbReference>
<dbReference type="EMBL" id="MFLN01000035">
    <property type="protein sequence ID" value="OGG66890.1"/>
    <property type="molecule type" value="Genomic_DNA"/>
</dbReference>
<dbReference type="GO" id="GO:0015074">
    <property type="term" value="P:DNA integration"/>
    <property type="evidence" value="ECO:0007669"/>
    <property type="project" value="InterPro"/>
</dbReference>
<dbReference type="Gene3D" id="1.10.443.10">
    <property type="entry name" value="Intergrase catalytic core"/>
    <property type="match status" value="1"/>
</dbReference>
<dbReference type="Proteomes" id="UP000178572">
    <property type="component" value="Unassembled WGS sequence"/>
</dbReference>